<evidence type="ECO:0000256" key="2">
    <source>
        <dbReference type="ARBA" id="ARBA00022840"/>
    </source>
</evidence>
<dbReference type="AlphaFoldDB" id="A0A194XSC7"/>
<reference evidence="4 5" key="1">
    <citation type="submission" date="2015-10" db="EMBL/GenBank/DDBJ databases">
        <title>Full genome of DAOMC 229536 Phialocephala scopiformis, a fungal endophyte of spruce producing the potent anti-insectan compound rugulosin.</title>
        <authorList>
            <consortium name="DOE Joint Genome Institute"/>
            <person name="Walker A.K."/>
            <person name="Frasz S.L."/>
            <person name="Seifert K.A."/>
            <person name="Miller J.D."/>
            <person name="Mondo S.J."/>
            <person name="Labutti K."/>
            <person name="Lipzen A."/>
            <person name="Dockter R."/>
            <person name="Kennedy M."/>
            <person name="Grigoriev I.V."/>
            <person name="Spatafora J.W."/>
        </authorList>
    </citation>
    <scope>NUCLEOTIDE SEQUENCE [LARGE SCALE GENOMIC DNA]</scope>
    <source>
        <strain evidence="4 5">CBS 120377</strain>
    </source>
</reference>
<dbReference type="EMBL" id="KQ947405">
    <property type="protein sequence ID" value="KUJ23046.1"/>
    <property type="molecule type" value="Genomic_DNA"/>
</dbReference>
<evidence type="ECO:0000313" key="5">
    <source>
        <dbReference type="Proteomes" id="UP000070700"/>
    </source>
</evidence>
<dbReference type="GeneID" id="28831814"/>
<evidence type="ECO:0000259" key="3">
    <source>
        <dbReference type="Pfam" id="PF00176"/>
    </source>
</evidence>
<keyword evidence="2" id="KW-0067">ATP-binding</keyword>
<accession>A0A194XSC7</accession>
<dbReference type="InterPro" id="IPR038718">
    <property type="entry name" value="SNF2-like_sf"/>
</dbReference>
<evidence type="ECO:0000256" key="1">
    <source>
        <dbReference type="ARBA" id="ARBA00022741"/>
    </source>
</evidence>
<dbReference type="KEGG" id="psco:LY89DRAFT_776864"/>
<dbReference type="RefSeq" id="XP_018077401.1">
    <property type="nucleotide sequence ID" value="XM_018222088.1"/>
</dbReference>
<dbReference type="Proteomes" id="UP000070700">
    <property type="component" value="Unassembled WGS sequence"/>
</dbReference>
<dbReference type="InParanoid" id="A0A194XSC7"/>
<organism evidence="4 5">
    <name type="scientific">Mollisia scopiformis</name>
    <name type="common">Conifer needle endophyte fungus</name>
    <name type="synonym">Phialocephala scopiformis</name>
    <dbReference type="NCBI Taxonomy" id="149040"/>
    <lineage>
        <taxon>Eukaryota</taxon>
        <taxon>Fungi</taxon>
        <taxon>Dikarya</taxon>
        <taxon>Ascomycota</taxon>
        <taxon>Pezizomycotina</taxon>
        <taxon>Leotiomycetes</taxon>
        <taxon>Helotiales</taxon>
        <taxon>Mollisiaceae</taxon>
        <taxon>Mollisia</taxon>
    </lineage>
</organism>
<dbReference type="InterPro" id="IPR000330">
    <property type="entry name" value="SNF2_N"/>
</dbReference>
<dbReference type="STRING" id="149040.A0A194XSC7"/>
<sequence length="646" mass="73063">MPPSDTLTAAEFLLMAKSCAHKITVHEREPISTSRFEQGAEEAGIAFDNYIQTGRRSTSAALQPMTVQEKKQFDENRSIFESVANLAPSFTEACKILDITEAVIAAAWLIQKCRTIGGGTLTDGDVVGKKAEILEALVFMNTRRKADGEFGPALPTIVVCAPKSIPNWQNAIQKLLPKYLCHHYTVKEDQQPWTKETLEQNSSSSGDPSYVIYITNYESLLHRHGEGKEDFSGCFSLMIVDDIPNLGAPDSQTWKTVSNIKPRYWVFTPRAPMRNWYEQLPSMLGLLCPDSLWDDMKVDKELNPFDLPPTDPRAVLLATPYAVKKFLHPYIDDTTIRRNMLTRLYGQVMLKRTYGTKANDVSVAKEILTAKPHNFYIDSNPDGKQKMAEILTENTNELIYASEGRTLLVDGRKLRTLVLSTTWLPLVALGDGTVQEYRTDGATLRGFLNDTYNSFGDEVMGFNPKNVDNLTLIRVLFTQSPKLDALCRSYYEAILQKKTLVVWVEYLLEQLFITLVLKFLGANVESIYPDLSDNEKFEMSRKCQDPSLSLHLITTYRATGPGFHFHSKNHISIHLTRSIHELMEVQSASDLLSVSKGDGQFVQIFILNGSWDDHGLRALLETSFSDFYAVDREERENLRVIPKDQW</sequence>
<dbReference type="GO" id="GO:0005524">
    <property type="term" value="F:ATP binding"/>
    <property type="evidence" value="ECO:0007669"/>
    <property type="project" value="InterPro"/>
</dbReference>
<dbReference type="Gene3D" id="3.40.50.10810">
    <property type="entry name" value="Tandem AAA-ATPase domain"/>
    <property type="match status" value="1"/>
</dbReference>
<proteinExistence type="predicted"/>
<dbReference type="Pfam" id="PF00176">
    <property type="entry name" value="SNF2-rel_dom"/>
    <property type="match status" value="1"/>
</dbReference>
<keyword evidence="1" id="KW-0547">Nucleotide-binding</keyword>
<name>A0A194XSC7_MOLSC</name>
<feature type="domain" description="SNF2 N-terminal" evidence="3">
    <location>
        <begin position="106"/>
        <end position="353"/>
    </location>
</feature>
<dbReference type="InterPro" id="IPR027417">
    <property type="entry name" value="P-loop_NTPase"/>
</dbReference>
<protein>
    <recommendedName>
        <fullName evidence="3">SNF2 N-terminal domain-containing protein</fullName>
    </recommendedName>
</protein>
<keyword evidence="5" id="KW-1185">Reference proteome</keyword>
<gene>
    <name evidence="4" type="ORF">LY89DRAFT_776864</name>
</gene>
<evidence type="ECO:0000313" key="4">
    <source>
        <dbReference type="EMBL" id="KUJ23046.1"/>
    </source>
</evidence>
<dbReference type="SUPFAM" id="SSF52540">
    <property type="entry name" value="P-loop containing nucleoside triphosphate hydrolases"/>
    <property type="match status" value="2"/>
</dbReference>